<comment type="caution">
    <text evidence="2">The sequence shown here is derived from an EMBL/GenBank/DDBJ whole genome shotgun (WGS) entry which is preliminary data.</text>
</comment>
<evidence type="ECO:0000313" key="2">
    <source>
        <dbReference type="EMBL" id="KJV65609.1"/>
    </source>
</evidence>
<reference evidence="2 3" key="1">
    <citation type="submission" date="2015-02" db="EMBL/GenBank/DDBJ databases">
        <title>Genome Sequencing of Rickettsiales.</title>
        <authorList>
            <person name="Daugherty S.C."/>
            <person name="Su Q."/>
            <person name="Abolude K."/>
            <person name="Beier-Sexton M."/>
            <person name="Carlyon J.A."/>
            <person name="Carter R."/>
            <person name="Day N.P."/>
            <person name="Dumler S.J."/>
            <person name="Dyachenko V."/>
            <person name="Godinez A."/>
            <person name="Kurtti T.J."/>
            <person name="Lichay M."/>
            <person name="Mullins K.E."/>
            <person name="Ott S."/>
            <person name="Pappas-Brown V."/>
            <person name="Paris D.H."/>
            <person name="Patel P."/>
            <person name="Richards A.L."/>
            <person name="Sadzewicz L."/>
            <person name="Sears K."/>
            <person name="Seidman D."/>
            <person name="Sengamalay N."/>
            <person name="Stenos J."/>
            <person name="Tallon L.J."/>
            <person name="Vincent G."/>
            <person name="Fraser C.M."/>
            <person name="Munderloh U."/>
            <person name="Dunning-Hotopp J.C."/>
        </authorList>
    </citation>
    <scope>NUCLEOTIDE SEQUENCE [LARGE SCALE GENOMIC DNA]</scope>
    <source>
        <strain evidence="2 3">EmCRT</strain>
    </source>
</reference>
<dbReference type="EMBL" id="LANU01000002">
    <property type="protein sequence ID" value="KJV65607.1"/>
    <property type="molecule type" value="Genomic_DNA"/>
</dbReference>
<accession>A0A0F3NFE6</accession>
<name>A0A0F3NFE6_9RICK</name>
<dbReference type="AlphaFoldDB" id="A0A0F3NFE6"/>
<proteinExistence type="predicted"/>
<evidence type="ECO:0000313" key="3">
    <source>
        <dbReference type="Proteomes" id="UP000033546"/>
    </source>
</evidence>
<sequence>MVEVVIFMLPIIISLYKAILKIGHSLWLCCEVTLKSIRFQ</sequence>
<dbReference type="PATRIC" id="fig|1359167.3.peg.538"/>
<gene>
    <name evidence="1" type="ORF">EMUCRT_0552</name>
    <name evidence="2" type="ORF">EMUCRT_0554</name>
</gene>
<protein>
    <submittedName>
        <fullName evidence="2">Uncharacterized protein</fullName>
    </submittedName>
</protein>
<dbReference type="EMBL" id="LANU01000002">
    <property type="protein sequence ID" value="KJV65609.1"/>
    <property type="molecule type" value="Genomic_DNA"/>
</dbReference>
<evidence type="ECO:0000313" key="1">
    <source>
        <dbReference type="EMBL" id="KJV65607.1"/>
    </source>
</evidence>
<organism evidence="2 3">
    <name type="scientific">Ehrlichia cf. muris str. EmCRT</name>
    <dbReference type="NCBI Taxonomy" id="1359167"/>
    <lineage>
        <taxon>Bacteria</taxon>
        <taxon>Pseudomonadati</taxon>
        <taxon>Pseudomonadota</taxon>
        <taxon>Alphaproteobacteria</taxon>
        <taxon>Rickettsiales</taxon>
        <taxon>Anaplasmataceae</taxon>
        <taxon>Ehrlichia</taxon>
    </lineage>
</organism>
<dbReference type="Proteomes" id="UP000033546">
    <property type="component" value="Unassembled WGS sequence"/>
</dbReference>